<feature type="domain" description="Peptidase M20 dimerisation" evidence="6">
    <location>
        <begin position="200"/>
        <end position="301"/>
    </location>
</feature>
<evidence type="ECO:0000313" key="7">
    <source>
        <dbReference type="EMBL" id="KKZ72560.1"/>
    </source>
</evidence>
<dbReference type="InterPro" id="IPR036264">
    <property type="entry name" value="Bact_exopeptidase_dim_dom"/>
</dbReference>
<protein>
    <recommendedName>
        <fullName evidence="6">Peptidase M20 dimerisation domain-containing protein</fullName>
    </recommendedName>
</protein>
<dbReference type="PROSITE" id="PS00758">
    <property type="entry name" value="ARGE_DAPE_CPG2_1"/>
    <property type="match status" value="1"/>
</dbReference>
<dbReference type="AlphaFoldDB" id="A0A2P2GM24"/>
<keyword evidence="4" id="KW-0862">Zinc</keyword>
<evidence type="ECO:0000256" key="1">
    <source>
        <dbReference type="ARBA" id="ARBA00001947"/>
    </source>
</evidence>
<dbReference type="Gene3D" id="3.40.630.10">
    <property type="entry name" value="Zn peptidases"/>
    <property type="match status" value="1"/>
</dbReference>
<evidence type="ECO:0000256" key="4">
    <source>
        <dbReference type="ARBA" id="ARBA00022833"/>
    </source>
</evidence>
<proteinExistence type="predicted"/>
<dbReference type="InterPro" id="IPR001261">
    <property type="entry name" value="ArgE/DapE_CS"/>
</dbReference>
<dbReference type="Gene3D" id="3.30.70.360">
    <property type="match status" value="1"/>
</dbReference>
<dbReference type="GO" id="GO:0016787">
    <property type="term" value="F:hydrolase activity"/>
    <property type="evidence" value="ECO:0007669"/>
    <property type="project" value="UniProtKB-KW"/>
</dbReference>
<comment type="cofactor">
    <cofactor evidence="1">
        <name>Zn(2+)</name>
        <dbReference type="ChEBI" id="CHEBI:29105"/>
    </cofactor>
</comment>
<evidence type="ECO:0000256" key="3">
    <source>
        <dbReference type="ARBA" id="ARBA00022801"/>
    </source>
</evidence>
<feature type="active site" description="Proton acceptor" evidence="5">
    <location>
        <position position="165"/>
    </location>
</feature>
<dbReference type="CDD" id="cd03885">
    <property type="entry name" value="M20_CPDG2"/>
    <property type="match status" value="1"/>
</dbReference>
<dbReference type="Proteomes" id="UP000265325">
    <property type="component" value="Unassembled WGS sequence"/>
</dbReference>
<dbReference type="Pfam" id="PF01546">
    <property type="entry name" value="Peptidase_M20"/>
    <property type="match status" value="1"/>
</dbReference>
<sequence length="405" mass="42248">MSAPPRRQLAAELLDGARSLQARYLHDLEELVSIDSGSYTPHGVNRVADWVQSRLTGIGFAVERVTFPPGRQGFQAGDALVARKKGALAESDGGQRILLAGHMDTVFEEGTAAARPFALTGSIANGPGVSDDKGGLLAGLTALELLHDHGVDTYDELVLLATPDEEIGSPASRELIEETARGMHYGLGLECARENGDLVIARKGVADFRLTVSGRAAHAGIEPERGANAALTAAHLVVQIQALNGHWDDVTVNVGVVRAGTRANIVCPEAELRIEVRAATTADVRRVTRAIQEIADHPAVPGTTVEVEQLDLCPPMEDTPASRRMLDNARRAASAVGVPLGAAATGGVGDANLIAGMGVPILDGLGPVGGADHSPQEWLDVSSVPHRIALLADLVASLGDARNTA</sequence>
<dbReference type="Pfam" id="PF07687">
    <property type="entry name" value="M20_dimer"/>
    <property type="match status" value="1"/>
</dbReference>
<name>A0A2P2GM24_STREW</name>
<keyword evidence="2" id="KW-0479">Metal-binding</keyword>
<dbReference type="GO" id="GO:0046872">
    <property type="term" value="F:metal ion binding"/>
    <property type="evidence" value="ECO:0007669"/>
    <property type="project" value="UniProtKB-KW"/>
</dbReference>
<evidence type="ECO:0000313" key="8">
    <source>
        <dbReference type="Proteomes" id="UP000265325"/>
    </source>
</evidence>
<dbReference type="OrthoDB" id="9783294at2"/>
<evidence type="ECO:0000256" key="2">
    <source>
        <dbReference type="ARBA" id="ARBA00022723"/>
    </source>
</evidence>
<evidence type="ECO:0000256" key="5">
    <source>
        <dbReference type="PIRSR" id="PIRSR037238-1"/>
    </source>
</evidence>
<dbReference type="SUPFAM" id="SSF55031">
    <property type="entry name" value="Bacterial exopeptidase dimerisation domain"/>
    <property type="match status" value="1"/>
</dbReference>
<dbReference type="InterPro" id="IPR050072">
    <property type="entry name" value="Peptidase_M20A"/>
</dbReference>
<dbReference type="PANTHER" id="PTHR43808">
    <property type="entry name" value="ACETYLORNITHINE DEACETYLASE"/>
    <property type="match status" value="1"/>
</dbReference>
<dbReference type="RefSeq" id="WP_046908768.1">
    <property type="nucleotide sequence ID" value="NZ_BAAAXG010000025.1"/>
</dbReference>
<comment type="caution">
    <text evidence="7">The sequence shown here is derived from an EMBL/GenBank/DDBJ whole genome shotgun (WGS) entry which is preliminary data.</text>
</comment>
<feature type="active site" evidence="5">
    <location>
        <position position="104"/>
    </location>
</feature>
<dbReference type="InterPro" id="IPR017150">
    <property type="entry name" value="Pept_M20_glutamate_carboxypep"/>
</dbReference>
<dbReference type="InterPro" id="IPR011650">
    <property type="entry name" value="Peptidase_M20_dimer"/>
</dbReference>
<dbReference type="InterPro" id="IPR002933">
    <property type="entry name" value="Peptidase_M20"/>
</dbReference>
<dbReference type="EMBL" id="LAQS01000025">
    <property type="protein sequence ID" value="KKZ72560.1"/>
    <property type="molecule type" value="Genomic_DNA"/>
</dbReference>
<keyword evidence="3" id="KW-0378">Hydrolase</keyword>
<organism evidence="7 8">
    <name type="scientific">Streptomyces showdoensis</name>
    <dbReference type="NCBI Taxonomy" id="68268"/>
    <lineage>
        <taxon>Bacteria</taxon>
        <taxon>Bacillati</taxon>
        <taxon>Actinomycetota</taxon>
        <taxon>Actinomycetes</taxon>
        <taxon>Kitasatosporales</taxon>
        <taxon>Streptomycetaceae</taxon>
        <taxon>Streptomyces</taxon>
    </lineage>
</organism>
<accession>A0A2P2GM24</accession>
<keyword evidence="8" id="KW-1185">Reference proteome</keyword>
<dbReference type="PIRSF" id="PIRSF037238">
    <property type="entry name" value="Carboxypeptidase_G2"/>
    <property type="match status" value="1"/>
</dbReference>
<dbReference type="PANTHER" id="PTHR43808:SF9">
    <property type="entry name" value="BLL0789 PROTEIN"/>
    <property type="match status" value="1"/>
</dbReference>
<evidence type="ECO:0000259" key="6">
    <source>
        <dbReference type="Pfam" id="PF07687"/>
    </source>
</evidence>
<gene>
    <name evidence="7" type="ORF">VO63_17625</name>
</gene>
<dbReference type="SUPFAM" id="SSF53187">
    <property type="entry name" value="Zn-dependent exopeptidases"/>
    <property type="match status" value="1"/>
</dbReference>
<reference evidence="7 8" key="1">
    <citation type="submission" date="2015-05" db="EMBL/GenBank/DDBJ databases">
        <title>Draft Genome assembly of Streptomyces showdoensis.</title>
        <authorList>
            <person name="Thapa K.K."/>
            <person name="Metsa-Ketela M."/>
        </authorList>
    </citation>
    <scope>NUCLEOTIDE SEQUENCE [LARGE SCALE GENOMIC DNA]</scope>
    <source>
        <strain evidence="7 8">ATCC 15227</strain>
    </source>
</reference>